<dbReference type="SMART" id="SM00239">
    <property type="entry name" value="C2"/>
    <property type="match status" value="1"/>
</dbReference>
<feature type="region of interest" description="Disordered" evidence="3">
    <location>
        <begin position="397"/>
        <end position="454"/>
    </location>
</feature>
<name>A0A5J4U4S3_9EUKA</name>
<accession>A0A5J4U4S3</accession>
<evidence type="ECO:0000256" key="1">
    <source>
        <dbReference type="ARBA" id="ARBA00004245"/>
    </source>
</evidence>
<sequence length="467" mass="53206">KLHQSRDKVELKPYYRYLCIKIKECTDMIAADTTGYSDVFVVVDWDGARQMTRVIPENLNPQFNEYLYIPVRMGGSSVSRSQLQKKGNIKISCFDYDEAGNDFLGSVEVPLSKITSANQITDPIDANAETRVYTPSNGLLLTSGGQPTSKNSKIFVSCFFHPDFPSRLHLDPPEALQKLKIPERFIQRASEWRESVPKYMTSQSPYEISATNDESNDFFLPCFLTRNIALPKPLRHPRLLMRMVHAMTFAADAESFQGFAMADKRIFMSPPFILSIRKGDDQDHSILLCSLLLSMGVDAYLCLGTAKSTGQPHVWVITREFDGTVMFWETTRGLGLACKLRWKGSVDCPPDYVLYRNELLGLKAPVAPLVAEWREWKEEQSSALAIAKKMGLGRLFSSGSSKEQKKKAKLVQQKQDRFEEKQREIDAKRQAKDEKKKQKKSTEMMNMKTEEGKAQAKVEDRIIFYKD</sequence>
<dbReference type="GO" id="GO:0005856">
    <property type="term" value="C:cytoskeleton"/>
    <property type="evidence" value="ECO:0007669"/>
    <property type="project" value="UniProtKB-SubCell"/>
</dbReference>
<comment type="caution">
    <text evidence="5">The sequence shown here is derived from an EMBL/GenBank/DDBJ whole genome shotgun (WGS) entry which is preliminary data.</text>
</comment>
<dbReference type="InterPro" id="IPR000008">
    <property type="entry name" value="C2_dom"/>
</dbReference>
<dbReference type="InterPro" id="IPR035892">
    <property type="entry name" value="C2_domain_sf"/>
</dbReference>
<dbReference type="PROSITE" id="PS50004">
    <property type="entry name" value="C2"/>
    <property type="match status" value="1"/>
</dbReference>
<dbReference type="EMBL" id="SNRW01021371">
    <property type="protein sequence ID" value="KAA6364665.1"/>
    <property type="molecule type" value="Genomic_DNA"/>
</dbReference>
<evidence type="ECO:0000259" key="4">
    <source>
        <dbReference type="PROSITE" id="PS50004"/>
    </source>
</evidence>
<comment type="subcellular location">
    <subcellularLocation>
        <location evidence="1">Cytoplasm</location>
        <location evidence="1">Cytoskeleton</location>
    </subcellularLocation>
</comment>
<dbReference type="Pfam" id="PF00168">
    <property type="entry name" value="C2"/>
    <property type="match status" value="1"/>
</dbReference>
<dbReference type="OrthoDB" id="1029639at2759"/>
<feature type="domain" description="C2" evidence="4">
    <location>
        <begin position="1"/>
        <end position="124"/>
    </location>
</feature>
<evidence type="ECO:0000313" key="6">
    <source>
        <dbReference type="Proteomes" id="UP000324800"/>
    </source>
</evidence>
<dbReference type="Gene3D" id="3.10.620.30">
    <property type="match status" value="1"/>
</dbReference>
<keyword evidence="2" id="KW-0206">Cytoskeleton</keyword>
<dbReference type="AlphaFoldDB" id="A0A5J4U4S3"/>
<reference evidence="5 6" key="1">
    <citation type="submission" date="2019-03" db="EMBL/GenBank/DDBJ databases">
        <title>Single cell metagenomics reveals metabolic interactions within the superorganism composed of flagellate Streblomastix strix and complex community of Bacteroidetes bacteria on its surface.</title>
        <authorList>
            <person name="Treitli S.C."/>
            <person name="Kolisko M."/>
            <person name="Husnik F."/>
            <person name="Keeling P."/>
            <person name="Hampl V."/>
        </authorList>
    </citation>
    <scope>NUCLEOTIDE SEQUENCE [LARGE SCALE GENOMIC DNA]</scope>
    <source>
        <strain evidence="5">ST1C</strain>
    </source>
</reference>
<evidence type="ECO:0000256" key="2">
    <source>
        <dbReference type="ARBA" id="ARBA00023212"/>
    </source>
</evidence>
<dbReference type="SUPFAM" id="SSF49562">
    <property type="entry name" value="C2 domain (Calcium/lipid-binding domain, CaLB)"/>
    <property type="match status" value="1"/>
</dbReference>
<dbReference type="PANTHER" id="PTHR46436">
    <property type="entry name" value="CENTROSOMAL PROTEIN OF 76 KDA"/>
    <property type="match status" value="1"/>
</dbReference>
<dbReference type="CDD" id="cd00030">
    <property type="entry name" value="C2"/>
    <property type="match status" value="1"/>
</dbReference>
<keyword evidence="2" id="KW-0963">Cytoplasm</keyword>
<dbReference type="Gene3D" id="2.60.40.150">
    <property type="entry name" value="C2 domain"/>
    <property type="match status" value="1"/>
</dbReference>
<protein>
    <recommendedName>
        <fullName evidence="4">C2 domain-containing protein</fullName>
    </recommendedName>
</protein>
<organism evidence="5 6">
    <name type="scientific">Streblomastix strix</name>
    <dbReference type="NCBI Taxonomy" id="222440"/>
    <lineage>
        <taxon>Eukaryota</taxon>
        <taxon>Metamonada</taxon>
        <taxon>Preaxostyla</taxon>
        <taxon>Oxymonadida</taxon>
        <taxon>Streblomastigidae</taxon>
        <taxon>Streblomastix</taxon>
    </lineage>
</organism>
<feature type="non-terminal residue" evidence="5">
    <location>
        <position position="1"/>
    </location>
</feature>
<evidence type="ECO:0000256" key="3">
    <source>
        <dbReference type="SAM" id="MobiDB-lite"/>
    </source>
</evidence>
<dbReference type="SUPFAM" id="SSF54001">
    <property type="entry name" value="Cysteine proteinases"/>
    <property type="match status" value="1"/>
</dbReference>
<evidence type="ECO:0000313" key="5">
    <source>
        <dbReference type="EMBL" id="KAA6364665.1"/>
    </source>
</evidence>
<dbReference type="InterPro" id="IPR052299">
    <property type="entry name" value="CEP76"/>
</dbReference>
<dbReference type="InterPro" id="IPR056290">
    <property type="entry name" value="CEPT76/DRC7_peptidase-like_dom"/>
</dbReference>
<dbReference type="Proteomes" id="UP000324800">
    <property type="component" value="Unassembled WGS sequence"/>
</dbReference>
<dbReference type="InterPro" id="IPR038765">
    <property type="entry name" value="Papain-like_cys_pep_sf"/>
</dbReference>
<feature type="compositionally biased region" description="Basic and acidic residues" evidence="3">
    <location>
        <begin position="414"/>
        <end position="454"/>
    </location>
</feature>
<gene>
    <name evidence="5" type="ORF">EZS28_039808</name>
</gene>
<dbReference type="PANTHER" id="PTHR46436:SF2">
    <property type="entry name" value="CHROMOSOME UNDETERMINED SCAFFOLD_119, WHOLE GENOME SHOTGUN SEQUENCE"/>
    <property type="match status" value="1"/>
</dbReference>
<dbReference type="Pfam" id="PF24656">
    <property type="entry name" value="CEPT76_peptidase"/>
    <property type="match status" value="1"/>
</dbReference>
<proteinExistence type="predicted"/>